<evidence type="ECO:0000313" key="3">
    <source>
        <dbReference type="EMBL" id="QUC08947.1"/>
    </source>
</evidence>
<dbReference type="EMBL" id="CP072384">
    <property type="protein sequence ID" value="QUC08947.1"/>
    <property type="molecule type" value="Genomic_DNA"/>
</dbReference>
<gene>
    <name evidence="3" type="ORF">J5A65_04235</name>
</gene>
<protein>
    <submittedName>
        <fullName evidence="3">Uncharacterized protein</fullName>
    </submittedName>
</protein>
<feature type="compositionally biased region" description="Basic and acidic residues" evidence="1">
    <location>
        <begin position="8"/>
        <end position="19"/>
    </location>
</feature>
<reference evidence="3 4" key="1">
    <citation type="submission" date="2021-03" db="EMBL/GenBank/DDBJ databases">
        <title>Human Oral Microbial Genomes.</title>
        <authorList>
            <person name="Johnston C.D."/>
            <person name="Chen T."/>
            <person name="Dewhirst F.E."/>
        </authorList>
    </citation>
    <scope>NUCLEOTIDE SEQUENCE [LARGE SCALE GENOMIC DNA]</scope>
    <source>
        <strain evidence="3 4">DSMZ 100122</strain>
    </source>
</reference>
<feature type="region of interest" description="Disordered" evidence="1">
    <location>
        <begin position="1"/>
        <end position="26"/>
    </location>
</feature>
<dbReference type="RefSeq" id="WP_212325724.1">
    <property type="nucleotide sequence ID" value="NZ_AP024463.1"/>
</dbReference>
<accession>A0ABX7Y6V8</accession>
<evidence type="ECO:0000256" key="2">
    <source>
        <dbReference type="SAM" id="Phobius"/>
    </source>
</evidence>
<keyword evidence="2" id="KW-1133">Transmembrane helix</keyword>
<organism evidence="3 4">
    <name type="scientific">Arachnia rubra</name>
    <dbReference type="NCBI Taxonomy" id="1547448"/>
    <lineage>
        <taxon>Bacteria</taxon>
        <taxon>Bacillati</taxon>
        <taxon>Actinomycetota</taxon>
        <taxon>Actinomycetes</taxon>
        <taxon>Propionibacteriales</taxon>
        <taxon>Propionibacteriaceae</taxon>
        <taxon>Arachnia</taxon>
    </lineage>
</organism>
<evidence type="ECO:0000256" key="1">
    <source>
        <dbReference type="SAM" id="MobiDB-lite"/>
    </source>
</evidence>
<dbReference type="Proteomes" id="UP000678513">
    <property type="component" value="Chromosome"/>
</dbReference>
<evidence type="ECO:0000313" key="4">
    <source>
        <dbReference type="Proteomes" id="UP000678513"/>
    </source>
</evidence>
<proteinExistence type="predicted"/>
<sequence length="236" mass="26466">MTTWRTQTTDERPACHDELSPGNARRRPSRSSAIILVLTGMVMLALVSLVSLNGGWNSIIAERDISLPNIKVNESVHAEPFEARFIRASITDDLKSLGIPKQDGKRGILIYLETMITTDFSVSSDILSKSLTLQASELSEVYALPEDSEKPDPRPIIFRGQDLQQNRAVVQRSFQPGLTQYVVAAWAQNKTEPLPTELTLTLSEFTYRASSVYGGMYWFDKKEKFSISIPVEKLEQ</sequence>
<name>A0ABX7Y6V8_9ACTN</name>
<keyword evidence="2" id="KW-0472">Membrane</keyword>
<keyword evidence="4" id="KW-1185">Reference proteome</keyword>
<feature type="transmembrane region" description="Helical" evidence="2">
    <location>
        <begin position="33"/>
        <end position="56"/>
    </location>
</feature>
<keyword evidence="2" id="KW-0812">Transmembrane</keyword>